<dbReference type="InterPro" id="IPR025714">
    <property type="entry name" value="Methyltranfer_dom"/>
</dbReference>
<dbReference type="AlphaFoldDB" id="A0A1L7WYD7"/>
<feature type="domain" description="Methyltransferase" evidence="1">
    <location>
        <begin position="45"/>
        <end position="198"/>
    </location>
</feature>
<accession>A0A1L7WYD7</accession>
<organism evidence="2 3">
    <name type="scientific">Phialocephala subalpina</name>
    <dbReference type="NCBI Taxonomy" id="576137"/>
    <lineage>
        <taxon>Eukaryota</taxon>
        <taxon>Fungi</taxon>
        <taxon>Dikarya</taxon>
        <taxon>Ascomycota</taxon>
        <taxon>Pezizomycotina</taxon>
        <taxon>Leotiomycetes</taxon>
        <taxon>Helotiales</taxon>
        <taxon>Mollisiaceae</taxon>
        <taxon>Phialocephala</taxon>
        <taxon>Phialocephala fortinii species complex</taxon>
    </lineage>
</organism>
<dbReference type="SUPFAM" id="SSF53335">
    <property type="entry name" value="S-adenosyl-L-methionine-dependent methyltransferases"/>
    <property type="match status" value="1"/>
</dbReference>
<evidence type="ECO:0000259" key="1">
    <source>
        <dbReference type="Pfam" id="PF13847"/>
    </source>
</evidence>
<dbReference type="Pfam" id="PF13847">
    <property type="entry name" value="Methyltransf_31"/>
    <property type="match status" value="1"/>
</dbReference>
<dbReference type="Proteomes" id="UP000184330">
    <property type="component" value="Unassembled WGS sequence"/>
</dbReference>
<dbReference type="OrthoDB" id="184880at2759"/>
<evidence type="ECO:0000313" key="3">
    <source>
        <dbReference type="Proteomes" id="UP000184330"/>
    </source>
</evidence>
<dbReference type="InterPro" id="IPR029063">
    <property type="entry name" value="SAM-dependent_MTases_sf"/>
</dbReference>
<protein>
    <recommendedName>
        <fullName evidence="1">Methyltransferase domain-containing protein</fullName>
    </recommendedName>
</protein>
<dbReference type="PANTHER" id="PTHR43591:SF50">
    <property type="entry name" value="METHYLTRANSFERASE DOMAIN-CONTAINING PROTEIN-RELATED"/>
    <property type="match status" value="1"/>
</dbReference>
<dbReference type="PANTHER" id="PTHR43591">
    <property type="entry name" value="METHYLTRANSFERASE"/>
    <property type="match status" value="1"/>
</dbReference>
<dbReference type="EMBL" id="FJOG01000010">
    <property type="protein sequence ID" value="CZR57779.1"/>
    <property type="molecule type" value="Genomic_DNA"/>
</dbReference>
<keyword evidence="3" id="KW-1185">Reference proteome</keyword>
<dbReference type="CDD" id="cd02440">
    <property type="entry name" value="AdoMet_MTases"/>
    <property type="match status" value="1"/>
</dbReference>
<dbReference type="Gene3D" id="3.40.50.150">
    <property type="entry name" value="Vaccinia Virus protein VP39"/>
    <property type="match status" value="1"/>
</dbReference>
<gene>
    <name evidence="2" type="ORF">PAC_07668</name>
</gene>
<reference evidence="2 3" key="1">
    <citation type="submission" date="2016-03" db="EMBL/GenBank/DDBJ databases">
        <authorList>
            <person name="Ploux O."/>
        </authorList>
    </citation>
    <scope>NUCLEOTIDE SEQUENCE [LARGE SCALE GENOMIC DNA]</scope>
    <source>
        <strain evidence="2 3">UAMH 11012</strain>
    </source>
</reference>
<name>A0A1L7WYD7_9HELO</name>
<sequence length="277" mass="31340">MEKHYSLAMVQDAKEAERLRIQYEWLNNVLGCKIHPSISLPHSGPNLSIADVGTGTGIFLLDIANDFPASVHFHGFDITDVHFPDKEFPKNVSFHQHDMREPFPEEFIGKFDLVNIRLVVLGLKGNEWELAMNNLIALLKPGGHLQWLEPDHSKSRILNNKPGAPANATRELIKHTNQWFTEHVPITGDNLSDLFRRNGLEVVTEDIFANDRLKHESAYHTPMTIQAAGNIAMKWRASQGKISKEQGDELIKMALEETKNGDVYLHSDMNIVIGRKP</sequence>
<proteinExistence type="predicted"/>
<evidence type="ECO:0000313" key="2">
    <source>
        <dbReference type="EMBL" id="CZR57779.1"/>
    </source>
</evidence>